<keyword evidence="2" id="KW-1185">Reference proteome</keyword>
<evidence type="ECO:0000313" key="1">
    <source>
        <dbReference type="EMBL" id="SEK04006.1"/>
    </source>
</evidence>
<dbReference type="RefSeq" id="WP_269766894.1">
    <property type="nucleotide sequence ID" value="NZ_BOPI01000018.1"/>
</dbReference>
<dbReference type="AlphaFoldDB" id="A0A1H7DQH8"/>
<evidence type="ECO:0000313" key="2">
    <source>
        <dbReference type="Proteomes" id="UP000198707"/>
    </source>
</evidence>
<proteinExistence type="predicted"/>
<name>A0A1H7DQH8_9ACTN</name>
<protein>
    <submittedName>
        <fullName evidence="1">Uncharacterized protein</fullName>
    </submittedName>
</protein>
<dbReference type="Proteomes" id="UP000198707">
    <property type="component" value="Unassembled WGS sequence"/>
</dbReference>
<reference evidence="2" key="1">
    <citation type="submission" date="2016-10" db="EMBL/GenBank/DDBJ databases">
        <authorList>
            <person name="Varghese N."/>
            <person name="Submissions S."/>
        </authorList>
    </citation>
    <scope>NUCLEOTIDE SEQUENCE [LARGE SCALE GENOMIC DNA]</scope>
    <source>
        <strain evidence="2">CGMCC 4.7038</strain>
    </source>
</reference>
<accession>A0A1H7DQH8</accession>
<sequence length="42" mass="4570">MISHIDPLGEIVQVLAMVEQPSDVMTMAQYDRSLRSAGGLLP</sequence>
<organism evidence="1 2">
    <name type="scientific">Micromonospora phaseoli</name>
    <dbReference type="NCBI Taxonomy" id="1144548"/>
    <lineage>
        <taxon>Bacteria</taxon>
        <taxon>Bacillati</taxon>
        <taxon>Actinomycetota</taxon>
        <taxon>Actinomycetes</taxon>
        <taxon>Micromonosporales</taxon>
        <taxon>Micromonosporaceae</taxon>
        <taxon>Micromonospora</taxon>
    </lineage>
</organism>
<dbReference type="EMBL" id="FNYV01000016">
    <property type="protein sequence ID" value="SEK04006.1"/>
    <property type="molecule type" value="Genomic_DNA"/>
</dbReference>
<gene>
    <name evidence="1" type="ORF">SAMN05443287_11650</name>
</gene>